<comment type="cofactor">
    <cofactor evidence="1 19">
        <name>Mg(2+)</name>
        <dbReference type="ChEBI" id="CHEBI:18420"/>
    </cofactor>
</comment>
<keyword evidence="8 19" id="KW-0169">Cobalamin biosynthesis</keyword>
<feature type="transmembrane region" description="Helical" evidence="19">
    <location>
        <begin position="208"/>
        <end position="226"/>
    </location>
</feature>
<evidence type="ECO:0000256" key="15">
    <source>
        <dbReference type="ARBA" id="ARBA00032605"/>
    </source>
</evidence>
<keyword evidence="9 19" id="KW-0808">Transferase</keyword>
<dbReference type="HAMAP" id="MF_00719">
    <property type="entry name" value="CobS"/>
    <property type="match status" value="1"/>
</dbReference>
<feature type="transmembrane region" description="Helical" evidence="19">
    <location>
        <begin position="111"/>
        <end position="134"/>
    </location>
</feature>
<dbReference type="GO" id="GO:0008818">
    <property type="term" value="F:cobalamin 5'-phosphate synthase activity"/>
    <property type="evidence" value="ECO:0007669"/>
    <property type="project" value="UniProtKB-UniRule"/>
</dbReference>
<comment type="caution">
    <text evidence="20">The sequence shown here is derived from an EMBL/GenBank/DDBJ whole genome shotgun (WGS) entry which is preliminary data.</text>
</comment>
<sequence length="257" mass="26557">MELVKETMRALAFLSRLPVPARWFDGYDGALYGTVRGFPLAGMIIALPASIVLLIAIAFDLPDIVTSLLTIVALIVTSGALHEDGLADVADGFYGGHSVERRLAIMKDSSIGSYGTLALIVSVVMRTALLTAVLDQVGPIHALIAVVGTEAASRGTLVKFWQSLPSARAGGVADRAGTPSEGEANSALIIGAVVLAAAYAAIGGLLPVVYAMLLTGLVFYGFSTLCREKIGGQTGDTLGAMQQLATISLMLGLVIAL</sequence>
<comment type="similarity">
    <text evidence="4 19">Belongs to the CobS family.</text>
</comment>
<evidence type="ECO:0000256" key="19">
    <source>
        <dbReference type="HAMAP-Rule" id="MF_00719"/>
    </source>
</evidence>
<evidence type="ECO:0000256" key="2">
    <source>
        <dbReference type="ARBA" id="ARBA00004651"/>
    </source>
</evidence>
<evidence type="ECO:0000256" key="6">
    <source>
        <dbReference type="ARBA" id="ARBA00015850"/>
    </source>
</evidence>
<evidence type="ECO:0000256" key="5">
    <source>
        <dbReference type="ARBA" id="ARBA00013200"/>
    </source>
</evidence>
<evidence type="ECO:0000256" key="13">
    <source>
        <dbReference type="ARBA" id="ARBA00023136"/>
    </source>
</evidence>
<feature type="transmembrane region" description="Helical" evidence="19">
    <location>
        <begin position="64"/>
        <end position="81"/>
    </location>
</feature>
<comment type="pathway">
    <text evidence="3 19">Cofactor biosynthesis; adenosylcobalamin biosynthesis; adenosylcobalamin from cob(II)yrinate a,c-diamide: step 7/7.</text>
</comment>
<evidence type="ECO:0000256" key="14">
    <source>
        <dbReference type="ARBA" id="ARBA00025228"/>
    </source>
</evidence>
<dbReference type="UniPathway" id="UPA00148">
    <property type="reaction ID" value="UER00238"/>
</dbReference>
<comment type="function">
    <text evidence="14 19">Joins adenosylcobinamide-GDP and alpha-ribazole to generate adenosylcobalamin (Ado-cobalamin). Also synthesizes adenosylcobalamin 5'-phosphate from adenosylcobinamide-GDP and alpha-ribazole 5'-phosphate.</text>
</comment>
<dbReference type="Pfam" id="PF02654">
    <property type="entry name" value="CobS"/>
    <property type="match status" value="1"/>
</dbReference>
<accession>A0A2P7BTG6</accession>
<dbReference type="OrthoDB" id="9794626at2"/>
<evidence type="ECO:0000256" key="18">
    <source>
        <dbReference type="ARBA" id="ARBA00049504"/>
    </source>
</evidence>
<evidence type="ECO:0000256" key="11">
    <source>
        <dbReference type="ARBA" id="ARBA00022842"/>
    </source>
</evidence>
<evidence type="ECO:0000256" key="10">
    <source>
        <dbReference type="ARBA" id="ARBA00022692"/>
    </source>
</evidence>
<comment type="subcellular location">
    <subcellularLocation>
        <location evidence="2 19">Cell membrane</location>
        <topology evidence="2 19">Multi-pass membrane protein</topology>
    </subcellularLocation>
</comment>
<name>A0A2P7BTG6_9HYPH</name>
<dbReference type="GO" id="GO:0051073">
    <property type="term" value="F:adenosylcobinamide-GDP ribazoletransferase activity"/>
    <property type="evidence" value="ECO:0007669"/>
    <property type="project" value="UniProtKB-UniRule"/>
</dbReference>
<protein>
    <recommendedName>
        <fullName evidence="6 19">Adenosylcobinamide-GDP ribazoletransferase</fullName>
        <ecNumber evidence="5 19">2.7.8.26</ecNumber>
    </recommendedName>
    <alternativeName>
        <fullName evidence="16 19">Cobalamin synthase</fullName>
    </alternativeName>
    <alternativeName>
        <fullName evidence="15 19">Cobalamin-5'-phosphate synthase</fullName>
    </alternativeName>
</protein>
<dbReference type="PANTHER" id="PTHR34148">
    <property type="entry name" value="ADENOSYLCOBINAMIDE-GDP RIBAZOLETRANSFERASE"/>
    <property type="match status" value="1"/>
</dbReference>
<dbReference type="RefSeq" id="WP_106710071.1">
    <property type="nucleotide sequence ID" value="NZ_PGGO01000003.1"/>
</dbReference>
<dbReference type="Proteomes" id="UP000241444">
    <property type="component" value="Unassembled WGS sequence"/>
</dbReference>
<keyword evidence="7 19" id="KW-1003">Cell membrane</keyword>
<reference evidence="21" key="1">
    <citation type="submission" date="2017-11" db="EMBL/GenBank/DDBJ databases">
        <authorList>
            <person name="Kuznetsova I."/>
            <person name="Sazanova A."/>
            <person name="Chirak E."/>
            <person name="Safronova V."/>
            <person name="Willems A."/>
        </authorList>
    </citation>
    <scope>NUCLEOTIDE SEQUENCE [LARGE SCALE GENOMIC DNA]</scope>
    <source>
        <strain evidence="21">STM 196</strain>
    </source>
</reference>
<evidence type="ECO:0000256" key="17">
    <source>
        <dbReference type="ARBA" id="ARBA00048623"/>
    </source>
</evidence>
<keyword evidence="21" id="KW-1185">Reference proteome</keyword>
<evidence type="ECO:0000256" key="4">
    <source>
        <dbReference type="ARBA" id="ARBA00010561"/>
    </source>
</evidence>
<dbReference type="GO" id="GO:0009236">
    <property type="term" value="P:cobalamin biosynthetic process"/>
    <property type="evidence" value="ECO:0007669"/>
    <property type="project" value="UniProtKB-UniRule"/>
</dbReference>
<dbReference type="GO" id="GO:0005886">
    <property type="term" value="C:plasma membrane"/>
    <property type="evidence" value="ECO:0007669"/>
    <property type="project" value="UniProtKB-SubCell"/>
</dbReference>
<evidence type="ECO:0000256" key="12">
    <source>
        <dbReference type="ARBA" id="ARBA00022989"/>
    </source>
</evidence>
<dbReference type="PANTHER" id="PTHR34148:SF1">
    <property type="entry name" value="ADENOSYLCOBINAMIDE-GDP RIBAZOLETRANSFERASE"/>
    <property type="match status" value="1"/>
</dbReference>
<keyword evidence="12 19" id="KW-1133">Transmembrane helix</keyword>
<proteinExistence type="inferred from homology"/>
<evidence type="ECO:0000256" key="8">
    <source>
        <dbReference type="ARBA" id="ARBA00022573"/>
    </source>
</evidence>
<feature type="transmembrane region" description="Helical" evidence="19">
    <location>
        <begin position="37"/>
        <end position="57"/>
    </location>
</feature>
<evidence type="ECO:0000313" key="20">
    <source>
        <dbReference type="EMBL" id="PSH69768.1"/>
    </source>
</evidence>
<evidence type="ECO:0000256" key="16">
    <source>
        <dbReference type="ARBA" id="ARBA00032853"/>
    </source>
</evidence>
<dbReference type="InterPro" id="IPR003805">
    <property type="entry name" value="CobS"/>
</dbReference>
<comment type="catalytic activity">
    <reaction evidence="18 19">
        <text>alpha-ribazole 5'-phosphate + adenosylcob(III)inamide-GDP = adenosylcob(III)alamin 5'-phosphate + GMP + H(+)</text>
        <dbReference type="Rhea" id="RHEA:23560"/>
        <dbReference type="ChEBI" id="CHEBI:15378"/>
        <dbReference type="ChEBI" id="CHEBI:57918"/>
        <dbReference type="ChEBI" id="CHEBI:58115"/>
        <dbReference type="ChEBI" id="CHEBI:60487"/>
        <dbReference type="ChEBI" id="CHEBI:60493"/>
        <dbReference type="EC" id="2.7.8.26"/>
    </reaction>
</comment>
<organism evidence="20 21">
    <name type="scientific">Phyllobacterium brassicacearum</name>
    <dbReference type="NCBI Taxonomy" id="314235"/>
    <lineage>
        <taxon>Bacteria</taxon>
        <taxon>Pseudomonadati</taxon>
        <taxon>Pseudomonadota</taxon>
        <taxon>Alphaproteobacteria</taxon>
        <taxon>Hyphomicrobiales</taxon>
        <taxon>Phyllobacteriaceae</taxon>
        <taxon>Phyllobacterium</taxon>
    </lineage>
</organism>
<keyword evidence="11 19" id="KW-0460">Magnesium</keyword>
<evidence type="ECO:0000256" key="7">
    <source>
        <dbReference type="ARBA" id="ARBA00022475"/>
    </source>
</evidence>
<keyword evidence="13 19" id="KW-0472">Membrane</keyword>
<evidence type="ECO:0000313" key="21">
    <source>
        <dbReference type="Proteomes" id="UP000241444"/>
    </source>
</evidence>
<dbReference type="AlphaFoldDB" id="A0A2P7BTG6"/>
<evidence type="ECO:0000256" key="1">
    <source>
        <dbReference type="ARBA" id="ARBA00001946"/>
    </source>
</evidence>
<dbReference type="EC" id="2.7.8.26" evidence="5 19"/>
<comment type="catalytic activity">
    <reaction evidence="17 19">
        <text>alpha-ribazole + adenosylcob(III)inamide-GDP = adenosylcob(III)alamin + GMP + H(+)</text>
        <dbReference type="Rhea" id="RHEA:16049"/>
        <dbReference type="ChEBI" id="CHEBI:10329"/>
        <dbReference type="ChEBI" id="CHEBI:15378"/>
        <dbReference type="ChEBI" id="CHEBI:18408"/>
        <dbReference type="ChEBI" id="CHEBI:58115"/>
        <dbReference type="ChEBI" id="CHEBI:60487"/>
        <dbReference type="EC" id="2.7.8.26"/>
    </reaction>
</comment>
<evidence type="ECO:0000256" key="3">
    <source>
        <dbReference type="ARBA" id="ARBA00004663"/>
    </source>
</evidence>
<keyword evidence="10 19" id="KW-0812">Transmembrane</keyword>
<gene>
    <name evidence="19" type="primary">cobS</name>
    <name evidence="20" type="ORF">CU102_05730</name>
</gene>
<evidence type="ECO:0000256" key="9">
    <source>
        <dbReference type="ARBA" id="ARBA00022679"/>
    </source>
</evidence>
<dbReference type="EMBL" id="PGGO01000003">
    <property type="protein sequence ID" value="PSH69768.1"/>
    <property type="molecule type" value="Genomic_DNA"/>
</dbReference>